<sequence length="39" mass="4372">MMKIAHELPNFPTLGNIGTEALYLIATLPDNQKQEQLDC</sequence>
<reference evidence="1 2" key="1">
    <citation type="submission" date="2012-10" db="EMBL/GenBank/DDBJ databases">
        <authorList>
            <person name="Zadoks R.N."/>
            <person name="Moroni P."/>
            <person name="Richards V.P."/>
            <person name="Durkin S.A.S."/>
            <person name="Kim M."/>
            <person name="Pavinski Bitar P.D."/>
            <person name="Stanhope M.J."/>
            <person name="Town C.D."/>
            <person name="Venter J.C."/>
        </authorList>
    </citation>
    <scope>NUCLEOTIDE SEQUENCE [LARGE SCALE GENOMIC DNA]</scope>
    <source>
        <strain evidence="1 2">CCUG 29376</strain>
    </source>
</reference>
<accession>A0AAV3JKR2</accession>
<dbReference type="EMBL" id="ANDB01000006">
    <property type="protein sequence ID" value="EPW18108.1"/>
    <property type="molecule type" value="Genomic_DNA"/>
</dbReference>
<dbReference type="Proteomes" id="UP000015267">
    <property type="component" value="Unassembled WGS sequence"/>
</dbReference>
<comment type="caution">
    <text evidence="1">The sequence shown here is derived from an EMBL/GenBank/DDBJ whole genome shotgun (WGS) entry which is preliminary data.</text>
</comment>
<name>A0AAV3JKR2_STRAG</name>
<evidence type="ECO:0000313" key="2">
    <source>
        <dbReference type="Proteomes" id="UP000015267"/>
    </source>
</evidence>
<dbReference type="AlphaFoldDB" id="A0AAV3JKR2"/>
<evidence type="ECO:0000313" key="1">
    <source>
        <dbReference type="EMBL" id="EPW18108.1"/>
    </source>
</evidence>
<proteinExistence type="predicted"/>
<organism evidence="1 2">
    <name type="scientific">Streptococcus agalactiae CCUG 29376</name>
    <dbReference type="NCBI Taxonomy" id="1105255"/>
    <lineage>
        <taxon>Bacteria</taxon>
        <taxon>Bacillati</taxon>
        <taxon>Bacillota</taxon>
        <taxon>Bacilli</taxon>
        <taxon>Lactobacillales</taxon>
        <taxon>Streptococcaceae</taxon>
        <taxon>Streptococcus</taxon>
    </lineage>
</organism>
<gene>
    <name evidence="1" type="ORF">SAG0055_09265</name>
</gene>
<protein>
    <submittedName>
        <fullName evidence="1">Uncharacterized protein</fullName>
    </submittedName>
</protein>